<dbReference type="Proteomes" id="UP001589667">
    <property type="component" value="Unassembled WGS sequence"/>
</dbReference>
<dbReference type="Pfam" id="PF20315">
    <property type="entry name" value="DUF6611"/>
    <property type="match status" value="1"/>
</dbReference>
<sequence>MTITAACAREWVALRDGRHRWGDTSAIVGRYGVVVRTVTVYPPGSSTGERRWLRAWRSAPLFAVMLFWLCLAGFSTTMPIPAAFAVTAGVIIALLVALGSRCRRLRRSVVQLMTEVPPGTRDGGLLARQATANRLVATMNAAESQLSDGKIDELEFERRWHHVYETARQLLMSDEGKARSATAR</sequence>
<gene>
    <name evidence="2" type="ORF">ACFFQV_00495</name>
</gene>
<keyword evidence="3" id="KW-1185">Reference proteome</keyword>
<proteinExistence type="predicted"/>
<protein>
    <submittedName>
        <fullName evidence="2">DUF6611 family protein</fullName>
    </submittedName>
</protein>
<dbReference type="RefSeq" id="WP_157423814.1">
    <property type="nucleotide sequence ID" value="NZ_BAAANI010000008.1"/>
</dbReference>
<feature type="transmembrane region" description="Helical" evidence="1">
    <location>
        <begin position="55"/>
        <end position="74"/>
    </location>
</feature>
<evidence type="ECO:0000313" key="3">
    <source>
        <dbReference type="Proteomes" id="UP001589667"/>
    </source>
</evidence>
<keyword evidence="1" id="KW-0472">Membrane</keyword>
<keyword evidence="1" id="KW-0812">Transmembrane</keyword>
<organism evidence="2 3">
    <name type="scientific">Agromyces lapidis</name>
    <dbReference type="NCBI Taxonomy" id="279574"/>
    <lineage>
        <taxon>Bacteria</taxon>
        <taxon>Bacillati</taxon>
        <taxon>Actinomycetota</taxon>
        <taxon>Actinomycetes</taxon>
        <taxon>Micrococcales</taxon>
        <taxon>Microbacteriaceae</taxon>
        <taxon>Agromyces</taxon>
    </lineage>
</organism>
<feature type="transmembrane region" description="Helical" evidence="1">
    <location>
        <begin position="80"/>
        <end position="98"/>
    </location>
</feature>
<dbReference type="InterPro" id="IPR046719">
    <property type="entry name" value="DUF6611"/>
</dbReference>
<comment type="caution">
    <text evidence="2">The sequence shown here is derived from an EMBL/GenBank/DDBJ whole genome shotgun (WGS) entry which is preliminary data.</text>
</comment>
<keyword evidence="1" id="KW-1133">Transmembrane helix</keyword>
<evidence type="ECO:0000313" key="2">
    <source>
        <dbReference type="EMBL" id="MFB9640756.1"/>
    </source>
</evidence>
<dbReference type="EMBL" id="JBHMBL010000001">
    <property type="protein sequence ID" value="MFB9640756.1"/>
    <property type="molecule type" value="Genomic_DNA"/>
</dbReference>
<evidence type="ECO:0000256" key="1">
    <source>
        <dbReference type="SAM" id="Phobius"/>
    </source>
</evidence>
<accession>A0ABV5SMP7</accession>
<reference evidence="2 3" key="1">
    <citation type="submission" date="2024-09" db="EMBL/GenBank/DDBJ databases">
        <authorList>
            <person name="Sun Q."/>
            <person name="Mori K."/>
        </authorList>
    </citation>
    <scope>NUCLEOTIDE SEQUENCE [LARGE SCALE GENOMIC DNA]</scope>
    <source>
        <strain evidence="2 3">JCM 14321</strain>
    </source>
</reference>
<name>A0ABV5SMP7_9MICO</name>